<evidence type="ECO:0000313" key="3">
    <source>
        <dbReference type="Proteomes" id="UP000317835"/>
    </source>
</evidence>
<accession>A0A518H9M9</accession>
<dbReference type="GO" id="GO:0008757">
    <property type="term" value="F:S-adenosylmethionine-dependent methyltransferase activity"/>
    <property type="evidence" value="ECO:0007669"/>
    <property type="project" value="InterPro"/>
</dbReference>
<dbReference type="AlphaFoldDB" id="A0A518H9M9"/>
<dbReference type="Pfam" id="PF08241">
    <property type="entry name" value="Methyltransf_11"/>
    <property type="match status" value="1"/>
</dbReference>
<sequence>MGGGASVLIDRLLDLGFETVAVLDISGTALETARARLGRRSGAVRWIEADVTEAGDIGTFDIWHDRAVFHFLTEAADRARYVELARRTVPAGGHLIVATFADEGPRRCSDLDVCRYNPGSLASEFGNGFSLVGGAGETHTTPWGFQQAFTYGVFVRR</sequence>
<evidence type="ECO:0000313" key="2">
    <source>
        <dbReference type="EMBL" id="QDV37553.1"/>
    </source>
</evidence>
<dbReference type="EMBL" id="CP036426">
    <property type="protein sequence ID" value="QDV37553.1"/>
    <property type="molecule type" value="Genomic_DNA"/>
</dbReference>
<dbReference type="SUPFAM" id="SSF53335">
    <property type="entry name" value="S-adenosyl-L-methionine-dependent methyltransferases"/>
    <property type="match status" value="1"/>
</dbReference>
<dbReference type="Gene3D" id="3.40.50.150">
    <property type="entry name" value="Vaccinia Virus protein VP39"/>
    <property type="match status" value="1"/>
</dbReference>
<gene>
    <name evidence="2" type="ORF">ElP_54930</name>
</gene>
<dbReference type="InterPro" id="IPR029063">
    <property type="entry name" value="SAM-dependent_MTases_sf"/>
</dbReference>
<dbReference type="CDD" id="cd02440">
    <property type="entry name" value="AdoMet_MTases"/>
    <property type="match status" value="1"/>
</dbReference>
<dbReference type="PANTHER" id="PTHR12843">
    <property type="entry name" value="PROTEIN-LYSINE N-METHYLTRANSFERASE METTL10"/>
    <property type="match status" value="1"/>
</dbReference>
<name>A0A518H9M9_9BACT</name>
<dbReference type="PANTHER" id="PTHR12843:SF5">
    <property type="entry name" value="EEF1A LYSINE METHYLTRANSFERASE 2"/>
    <property type="match status" value="1"/>
</dbReference>
<dbReference type="InterPro" id="IPR013216">
    <property type="entry name" value="Methyltransf_11"/>
</dbReference>
<evidence type="ECO:0000259" key="1">
    <source>
        <dbReference type="Pfam" id="PF08241"/>
    </source>
</evidence>
<protein>
    <recommendedName>
        <fullName evidence="1">Methyltransferase type 11 domain-containing protein</fullName>
    </recommendedName>
</protein>
<dbReference type="KEGG" id="tpla:ElP_54930"/>
<organism evidence="2 3">
    <name type="scientific">Tautonia plasticadhaerens</name>
    <dbReference type="NCBI Taxonomy" id="2527974"/>
    <lineage>
        <taxon>Bacteria</taxon>
        <taxon>Pseudomonadati</taxon>
        <taxon>Planctomycetota</taxon>
        <taxon>Planctomycetia</taxon>
        <taxon>Isosphaerales</taxon>
        <taxon>Isosphaeraceae</taxon>
        <taxon>Tautonia</taxon>
    </lineage>
</organism>
<dbReference type="Proteomes" id="UP000317835">
    <property type="component" value="Chromosome"/>
</dbReference>
<proteinExistence type="predicted"/>
<keyword evidence="3" id="KW-1185">Reference proteome</keyword>
<feature type="domain" description="Methyltransferase type 11" evidence="1">
    <location>
        <begin position="2"/>
        <end position="97"/>
    </location>
</feature>
<reference evidence="2 3" key="1">
    <citation type="submission" date="2019-02" db="EMBL/GenBank/DDBJ databases">
        <title>Deep-cultivation of Planctomycetes and their phenomic and genomic characterization uncovers novel biology.</title>
        <authorList>
            <person name="Wiegand S."/>
            <person name="Jogler M."/>
            <person name="Boedeker C."/>
            <person name="Pinto D."/>
            <person name="Vollmers J."/>
            <person name="Rivas-Marin E."/>
            <person name="Kohn T."/>
            <person name="Peeters S.H."/>
            <person name="Heuer A."/>
            <person name="Rast P."/>
            <person name="Oberbeckmann S."/>
            <person name="Bunk B."/>
            <person name="Jeske O."/>
            <person name="Meyerdierks A."/>
            <person name="Storesund J.E."/>
            <person name="Kallscheuer N."/>
            <person name="Luecker S."/>
            <person name="Lage O.M."/>
            <person name="Pohl T."/>
            <person name="Merkel B.J."/>
            <person name="Hornburger P."/>
            <person name="Mueller R.-W."/>
            <person name="Bruemmer F."/>
            <person name="Labrenz M."/>
            <person name="Spormann A.M."/>
            <person name="Op den Camp H."/>
            <person name="Overmann J."/>
            <person name="Amann R."/>
            <person name="Jetten M.S.M."/>
            <person name="Mascher T."/>
            <person name="Medema M.H."/>
            <person name="Devos D.P."/>
            <person name="Kaster A.-K."/>
            <person name="Ovreas L."/>
            <person name="Rohde M."/>
            <person name="Galperin M.Y."/>
            <person name="Jogler C."/>
        </authorList>
    </citation>
    <scope>NUCLEOTIDE SEQUENCE [LARGE SCALE GENOMIC DNA]</scope>
    <source>
        <strain evidence="2 3">ElP</strain>
    </source>
</reference>